<proteinExistence type="predicted"/>
<keyword evidence="2" id="KW-1185">Reference proteome</keyword>
<gene>
    <name evidence="1" type="ORF">D3Y57_19310</name>
</gene>
<dbReference type="KEGG" id="spha:D3Y57_19310"/>
<dbReference type="Proteomes" id="UP000276254">
    <property type="component" value="Chromosome"/>
</dbReference>
<sequence length="72" mass="7410">MKINLQTVLGALPSLVPLLNGSSAVVDLVSEIVKSFDVKDQAVIQESIAVLAGDNDAGHARLQAKLLAASGK</sequence>
<evidence type="ECO:0000313" key="1">
    <source>
        <dbReference type="EMBL" id="AYJ87682.1"/>
    </source>
</evidence>
<accession>A0A494TJW2</accession>
<organism evidence="1 2">
    <name type="scientific">Sphingomonas paeninsulae</name>
    <dbReference type="NCBI Taxonomy" id="2319844"/>
    <lineage>
        <taxon>Bacteria</taxon>
        <taxon>Pseudomonadati</taxon>
        <taxon>Pseudomonadota</taxon>
        <taxon>Alphaproteobacteria</taxon>
        <taxon>Sphingomonadales</taxon>
        <taxon>Sphingomonadaceae</taxon>
        <taxon>Sphingomonas</taxon>
    </lineage>
</organism>
<reference evidence="1 2" key="1">
    <citation type="submission" date="2018-09" db="EMBL/GenBank/DDBJ databases">
        <title>Sphingomonas peninsula sp. nov., isolated from fildes peninsula, Antarctic soil.</title>
        <authorList>
            <person name="Yingchao G."/>
        </authorList>
    </citation>
    <scope>NUCLEOTIDE SEQUENCE [LARGE SCALE GENOMIC DNA]</scope>
    <source>
        <strain evidence="1 2">YZ-8</strain>
    </source>
</reference>
<dbReference type="RefSeq" id="WP_121155306.1">
    <property type="nucleotide sequence ID" value="NZ_CP032829.1"/>
</dbReference>
<name>A0A494TJW2_SPHPE</name>
<dbReference type="AlphaFoldDB" id="A0A494TJW2"/>
<evidence type="ECO:0000313" key="2">
    <source>
        <dbReference type="Proteomes" id="UP000276254"/>
    </source>
</evidence>
<protein>
    <submittedName>
        <fullName evidence="1">Uncharacterized protein</fullName>
    </submittedName>
</protein>
<dbReference type="EMBL" id="CP032829">
    <property type="protein sequence ID" value="AYJ87682.1"/>
    <property type="molecule type" value="Genomic_DNA"/>
</dbReference>